<keyword evidence="4" id="KW-1185">Reference proteome</keyword>
<dbReference type="Pfam" id="PF11064">
    <property type="entry name" value="DUF2865"/>
    <property type="match status" value="1"/>
</dbReference>
<feature type="region of interest" description="Disordered" evidence="1">
    <location>
        <begin position="331"/>
        <end position="352"/>
    </location>
</feature>
<evidence type="ECO:0000313" key="3">
    <source>
        <dbReference type="EMBL" id="MFC3704651.1"/>
    </source>
</evidence>
<dbReference type="InterPro" id="IPR021293">
    <property type="entry name" value="DUF2865"/>
</dbReference>
<keyword evidence="2" id="KW-0732">Signal</keyword>
<organism evidence="3 4">
    <name type="scientific">Devosia honganensis</name>
    <dbReference type="NCBI Taxonomy" id="1610527"/>
    <lineage>
        <taxon>Bacteria</taxon>
        <taxon>Pseudomonadati</taxon>
        <taxon>Pseudomonadota</taxon>
        <taxon>Alphaproteobacteria</taxon>
        <taxon>Hyphomicrobiales</taxon>
        <taxon>Devosiaceae</taxon>
        <taxon>Devosia</taxon>
    </lineage>
</organism>
<gene>
    <name evidence="3" type="ORF">ACFOOL_07760</name>
</gene>
<evidence type="ECO:0000313" key="4">
    <source>
        <dbReference type="Proteomes" id="UP001595613"/>
    </source>
</evidence>
<proteinExistence type="predicted"/>
<dbReference type="EMBL" id="JBHRYD010000005">
    <property type="protein sequence ID" value="MFC3704651.1"/>
    <property type="molecule type" value="Genomic_DNA"/>
</dbReference>
<evidence type="ECO:0000256" key="1">
    <source>
        <dbReference type="SAM" id="MobiDB-lite"/>
    </source>
</evidence>
<dbReference type="Proteomes" id="UP001595613">
    <property type="component" value="Unassembled WGS sequence"/>
</dbReference>
<sequence length="381" mass="41289">MTFSSRGLRALILTMLAMAVLALDVEMAHAQAAQCGRLQNTLAQFDRNGDFRQLNANTQAARQLARQVQNAESQYIRQGCNDDARAGRVLTRECQLVARDVLRLRADYAEMAQSVETANAVAQQREAILQEMARFGCNAGSSATFTQQRQSIFDRIFGSTSEGDFTDGDFIDGGDYWGYQGYQTVRTVCVRLSDGYFWPISYSTLPDYVGNDAMTCQQMCPNTAVDLYYYDNPGEEPEQMRNLSGSPYTALPTAFVYRNNFDKSASCQATPAADGAVRMASTGDGGNRAMLDINGTSFPLPLRDPRGVAPVQVAAAAVPVAAVALVEVPFPRPRPAGPGEAARRTDAGPGEAELRIVQFGDRKVRVVGPDTPYAQAGQAGT</sequence>
<protein>
    <submittedName>
        <fullName evidence="3">DUF2865 domain-containing protein</fullName>
    </submittedName>
</protein>
<dbReference type="RefSeq" id="WP_380096371.1">
    <property type="nucleotide sequence ID" value="NZ_JBHRYD010000005.1"/>
</dbReference>
<feature type="chain" id="PRO_5045376994" evidence="2">
    <location>
        <begin position="23"/>
        <end position="381"/>
    </location>
</feature>
<reference evidence="4" key="1">
    <citation type="journal article" date="2019" name="Int. J. Syst. Evol. Microbiol.">
        <title>The Global Catalogue of Microorganisms (GCM) 10K type strain sequencing project: providing services to taxonomists for standard genome sequencing and annotation.</title>
        <authorList>
            <consortium name="The Broad Institute Genomics Platform"/>
            <consortium name="The Broad Institute Genome Sequencing Center for Infectious Disease"/>
            <person name="Wu L."/>
            <person name="Ma J."/>
        </authorList>
    </citation>
    <scope>NUCLEOTIDE SEQUENCE [LARGE SCALE GENOMIC DNA]</scope>
    <source>
        <strain evidence="4">KCTC 42281</strain>
    </source>
</reference>
<name>A0ABV7WZC3_9HYPH</name>
<accession>A0ABV7WZC3</accession>
<comment type="caution">
    <text evidence="3">The sequence shown here is derived from an EMBL/GenBank/DDBJ whole genome shotgun (WGS) entry which is preliminary data.</text>
</comment>
<feature type="signal peptide" evidence="2">
    <location>
        <begin position="1"/>
        <end position="22"/>
    </location>
</feature>
<evidence type="ECO:0000256" key="2">
    <source>
        <dbReference type="SAM" id="SignalP"/>
    </source>
</evidence>